<keyword evidence="10" id="KW-1185">Reference proteome</keyword>
<proteinExistence type="inferred from homology"/>
<keyword evidence="3" id="KW-0378">Hydrolase</keyword>
<dbReference type="InterPro" id="IPR001967">
    <property type="entry name" value="Peptidase_S11_N"/>
</dbReference>
<evidence type="ECO:0000313" key="9">
    <source>
        <dbReference type="EMBL" id="BDB96034.1"/>
    </source>
</evidence>
<evidence type="ECO:0000256" key="4">
    <source>
        <dbReference type="ARBA" id="ARBA00022960"/>
    </source>
</evidence>
<dbReference type="InterPro" id="IPR012338">
    <property type="entry name" value="Beta-lactam/transpept-like"/>
</dbReference>
<dbReference type="PRINTS" id="PR00725">
    <property type="entry name" value="DADACBPTASE1"/>
</dbReference>
<dbReference type="PANTHER" id="PTHR21581:SF6">
    <property type="entry name" value="TRAFFICKING PROTEIN PARTICLE COMPLEX SUBUNIT 12"/>
    <property type="match status" value="1"/>
</dbReference>
<evidence type="ECO:0000256" key="3">
    <source>
        <dbReference type="ARBA" id="ARBA00022801"/>
    </source>
</evidence>
<evidence type="ECO:0000256" key="6">
    <source>
        <dbReference type="ARBA" id="ARBA00023316"/>
    </source>
</evidence>
<dbReference type="InterPro" id="IPR018044">
    <property type="entry name" value="Peptidase_S11"/>
</dbReference>
<keyword evidence="6" id="KW-0961">Cell wall biogenesis/degradation</keyword>
<name>A0ABM7V8E0_9PROT</name>
<evidence type="ECO:0000256" key="7">
    <source>
        <dbReference type="RuleBase" id="RU004016"/>
    </source>
</evidence>
<evidence type="ECO:0000256" key="5">
    <source>
        <dbReference type="ARBA" id="ARBA00022984"/>
    </source>
</evidence>
<dbReference type="Proteomes" id="UP001320209">
    <property type="component" value="Chromosome"/>
</dbReference>
<dbReference type="SUPFAM" id="SSF56601">
    <property type="entry name" value="beta-lactamase/transpeptidase-like"/>
    <property type="match status" value="1"/>
</dbReference>
<evidence type="ECO:0000313" key="10">
    <source>
        <dbReference type="Proteomes" id="UP001320209"/>
    </source>
</evidence>
<feature type="domain" description="Peptidase S11 D-alanyl-D-alanine carboxypeptidase A N-terminal" evidence="8">
    <location>
        <begin position="1"/>
        <end position="215"/>
    </location>
</feature>
<dbReference type="Pfam" id="PF00768">
    <property type="entry name" value="Peptidase_S11"/>
    <property type="match status" value="1"/>
</dbReference>
<protein>
    <recommendedName>
        <fullName evidence="8">Peptidase S11 D-alanyl-D-alanine carboxypeptidase A N-terminal domain-containing protein</fullName>
    </recommendedName>
</protein>
<evidence type="ECO:0000256" key="1">
    <source>
        <dbReference type="ARBA" id="ARBA00007164"/>
    </source>
</evidence>
<accession>A0ABM7V8E0</accession>
<comment type="similarity">
    <text evidence="1 7">Belongs to the peptidase S11 family.</text>
</comment>
<evidence type="ECO:0000256" key="2">
    <source>
        <dbReference type="ARBA" id="ARBA00022729"/>
    </source>
</evidence>
<gene>
    <name evidence="9" type="ORF">HYD_1670</name>
</gene>
<dbReference type="Gene3D" id="3.40.710.10">
    <property type="entry name" value="DD-peptidase/beta-lactamase superfamily"/>
    <property type="match status" value="1"/>
</dbReference>
<keyword evidence="2" id="KW-0732">Signal</keyword>
<keyword evidence="4" id="KW-0133">Cell shape</keyword>
<dbReference type="PANTHER" id="PTHR21581">
    <property type="entry name" value="D-ALANYL-D-ALANINE CARBOXYPEPTIDASE"/>
    <property type="match status" value="1"/>
</dbReference>
<evidence type="ECO:0000259" key="8">
    <source>
        <dbReference type="Pfam" id="PF00768"/>
    </source>
</evidence>
<sequence>MDPRSERIFCSANGWDRVCPASLTKMMTLILLFEEIQRNNVSLFTKFKVSARAVAQAPSKAGVKVGEFICVRDCISCLAVKSANDIAVVIAENLAGSVERFVDRMNAKAASLGMSCSFFKNPSGLPDASQKTSARDMAVLASNLWRRFSSYSEYFRRKTFCFKKNIFKNTNKLIGKVPGMVFGKTGYIAVSGFNLATVTLRGKIPVVVVVIGGKTSQIRDKHVQTFVETFYKSPRILPGLVFMTAQRENSENFCAISPFKHKGKSKRAHAKIKNLNKKLIRKRTASSRRHPFKRPISQ</sequence>
<keyword evidence="5" id="KW-0573">Peptidoglycan synthesis</keyword>
<organism evidence="9 10">
    <name type="scientific">Candidatus Hydrogenosomobacter endosymbioticus</name>
    <dbReference type="NCBI Taxonomy" id="2558174"/>
    <lineage>
        <taxon>Bacteria</taxon>
        <taxon>Pseudomonadati</taxon>
        <taxon>Pseudomonadota</taxon>
        <taxon>Alphaproteobacteria</taxon>
        <taxon>Holosporales</taxon>
        <taxon>Holosporaceae</taxon>
        <taxon>Candidatus Hydrogenosomobacter</taxon>
    </lineage>
</organism>
<dbReference type="EMBL" id="AP025225">
    <property type="protein sequence ID" value="BDB96034.1"/>
    <property type="molecule type" value="Genomic_DNA"/>
</dbReference>
<reference evidence="9" key="1">
    <citation type="submission" date="2021-10" db="EMBL/GenBank/DDBJ databases">
        <title>Genome Sequence of The Candidatus Hydrogeosomobacter endosymbioticus, an Intracellular Bacterial Symbiont of the Anaerobic Ciliate GW7.</title>
        <authorList>
            <person name="Shiohama Y."/>
            <person name="Shinzato N."/>
        </authorList>
    </citation>
    <scope>NUCLEOTIDE SEQUENCE [LARGE SCALE GENOMIC DNA]</scope>
    <source>
        <strain evidence="9">200920</strain>
    </source>
</reference>